<evidence type="ECO:0000313" key="2">
    <source>
        <dbReference type="EMBL" id="CAF4142011.1"/>
    </source>
</evidence>
<gene>
    <name evidence="1" type="ORF">OVA965_LOCUS29870</name>
    <name evidence="2" type="ORF">TMI583_LOCUS30658</name>
</gene>
<reference evidence="2" key="1">
    <citation type="submission" date="2021-02" db="EMBL/GenBank/DDBJ databases">
        <authorList>
            <person name="Nowell W R."/>
        </authorList>
    </citation>
    <scope>NUCLEOTIDE SEQUENCE</scope>
</reference>
<dbReference type="Proteomes" id="UP000682733">
    <property type="component" value="Unassembled WGS sequence"/>
</dbReference>
<evidence type="ECO:0000313" key="1">
    <source>
        <dbReference type="EMBL" id="CAF1330629.1"/>
    </source>
</evidence>
<protein>
    <submittedName>
        <fullName evidence="2">Uncharacterized protein</fullName>
    </submittedName>
</protein>
<proteinExistence type="predicted"/>
<accession>A0A8S2RAX6</accession>
<name>A0A8S2RAX6_9BILA</name>
<dbReference type="EMBL" id="CAJOBA010042938">
    <property type="protein sequence ID" value="CAF4142011.1"/>
    <property type="molecule type" value="Genomic_DNA"/>
</dbReference>
<feature type="non-terminal residue" evidence="2">
    <location>
        <position position="40"/>
    </location>
</feature>
<evidence type="ECO:0000313" key="3">
    <source>
        <dbReference type="Proteomes" id="UP000682733"/>
    </source>
</evidence>
<dbReference type="AlphaFoldDB" id="A0A8S2RAX6"/>
<sequence>MPHFNSKLNVIRFLPAAFYAINYLSNGTNMINYNSDNIQN</sequence>
<organism evidence="2 3">
    <name type="scientific">Didymodactylos carnosus</name>
    <dbReference type="NCBI Taxonomy" id="1234261"/>
    <lineage>
        <taxon>Eukaryota</taxon>
        <taxon>Metazoa</taxon>
        <taxon>Spiralia</taxon>
        <taxon>Gnathifera</taxon>
        <taxon>Rotifera</taxon>
        <taxon>Eurotatoria</taxon>
        <taxon>Bdelloidea</taxon>
        <taxon>Philodinida</taxon>
        <taxon>Philodinidae</taxon>
        <taxon>Didymodactylos</taxon>
    </lineage>
</organism>
<dbReference type="Proteomes" id="UP000677228">
    <property type="component" value="Unassembled WGS sequence"/>
</dbReference>
<comment type="caution">
    <text evidence="2">The sequence shown here is derived from an EMBL/GenBank/DDBJ whole genome shotgun (WGS) entry which is preliminary data.</text>
</comment>
<dbReference type="EMBL" id="CAJNOK010021321">
    <property type="protein sequence ID" value="CAF1330629.1"/>
    <property type="molecule type" value="Genomic_DNA"/>
</dbReference>